<name>A0ABQ4KSM7_SIMTE</name>
<keyword evidence="1" id="KW-1133">Transmembrane helix</keyword>
<dbReference type="Proteomes" id="UP000680670">
    <property type="component" value="Unassembled WGS sequence"/>
</dbReference>
<evidence type="ECO:0000313" key="2">
    <source>
        <dbReference type="EMBL" id="GIN95000.1"/>
    </source>
</evidence>
<comment type="caution">
    <text evidence="2">The sequence shown here is derived from an EMBL/GenBank/DDBJ whole genome shotgun (WGS) entry which is preliminary data.</text>
</comment>
<protein>
    <submittedName>
        <fullName evidence="2">Uncharacterized protein</fullName>
    </submittedName>
</protein>
<organism evidence="2 3">
    <name type="scientific">Siminovitchia terrae</name>
    <name type="common">Bacillus terrae</name>
    <dbReference type="NCBI Taxonomy" id="1914933"/>
    <lineage>
        <taxon>Bacteria</taxon>
        <taxon>Bacillati</taxon>
        <taxon>Bacillota</taxon>
        <taxon>Bacilli</taxon>
        <taxon>Bacillales</taxon>
        <taxon>Bacillaceae</taxon>
        <taxon>Siminovitchia</taxon>
    </lineage>
</organism>
<proteinExistence type="predicted"/>
<reference evidence="2 3" key="1">
    <citation type="submission" date="2021-03" db="EMBL/GenBank/DDBJ databases">
        <title>Antimicrobial resistance genes in bacteria isolated from Japanese honey, and their potential for conferring macrolide and lincosamide resistance in the American foulbrood pathogen Paenibacillus larvae.</title>
        <authorList>
            <person name="Okamoto M."/>
            <person name="Kumagai M."/>
            <person name="Kanamori H."/>
            <person name="Takamatsu D."/>
        </authorList>
    </citation>
    <scope>NUCLEOTIDE SEQUENCE [LARGE SCALE GENOMIC DNA]</scope>
    <source>
        <strain evidence="2 3">J6TS1</strain>
    </source>
</reference>
<evidence type="ECO:0000256" key="1">
    <source>
        <dbReference type="SAM" id="Phobius"/>
    </source>
</evidence>
<gene>
    <name evidence="2" type="ORF">J6TS1_08700</name>
</gene>
<keyword evidence="1" id="KW-0812">Transmembrane</keyword>
<evidence type="ECO:0000313" key="3">
    <source>
        <dbReference type="Proteomes" id="UP000680670"/>
    </source>
</evidence>
<sequence length="50" mass="5769">MTKFKKGVFPPKFRKALINLIRTLVIAVLGDIVLLLIKSYLTKRFKLLPL</sequence>
<feature type="transmembrane region" description="Helical" evidence="1">
    <location>
        <begin position="20"/>
        <end position="41"/>
    </location>
</feature>
<keyword evidence="1" id="KW-0472">Membrane</keyword>
<accession>A0ABQ4KSM7</accession>
<dbReference type="EMBL" id="BORJ01000001">
    <property type="protein sequence ID" value="GIN95000.1"/>
    <property type="molecule type" value="Genomic_DNA"/>
</dbReference>
<keyword evidence="3" id="KW-1185">Reference proteome</keyword>